<dbReference type="InterPro" id="IPR015797">
    <property type="entry name" value="NUDIX_hydrolase-like_dom_sf"/>
</dbReference>
<sequence length="145" mass="17138">MMEVNFHELNSIKDEKIMFAVIMARYKDKWIFVKHKDRETWEIPGGNREENEDIMFTARRELFEETGAETYSIVPVCIYSVKKDDGESFGQLFYAEVETIGKLPDYEISQVEFFEAMPNELTYPLIQPKIFNYIKNLKLNMEGVN</sequence>
<accession>A0A1M6CQJ0</accession>
<dbReference type="Pfam" id="PF00293">
    <property type="entry name" value="NUDIX"/>
    <property type="match status" value="1"/>
</dbReference>
<keyword evidence="2" id="KW-0378">Hydrolase</keyword>
<organism evidence="4 5">
    <name type="scientific">Clostridium intestinale DSM 6191</name>
    <dbReference type="NCBI Taxonomy" id="1121320"/>
    <lineage>
        <taxon>Bacteria</taxon>
        <taxon>Bacillati</taxon>
        <taxon>Bacillota</taxon>
        <taxon>Clostridia</taxon>
        <taxon>Eubacteriales</taxon>
        <taxon>Clostridiaceae</taxon>
        <taxon>Clostridium</taxon>
    </lineage>
</organism>
<dbReference type="AlphaFoldDB" id="A0A1M6CQJ0"/>
<dbReference type="Proteomes" id="UP000184241">
    <property type="component" value="Unassembled WGS sequence"/>
</dbReference>
<reference evidence="4 5" key="1">
    <citation type="submission" date="2016-11" db="EMBL/GenBank/DDBJ databases">
        <authorList>
            <person name="Jaros S."/>
            <person name="Januszkiewicz K."/>
            <person name="Wedrychowicz H."/>
        </authorList>
    </citation>
    <scope>NUCLEOTIDE SEQUENCE [LARGE SCALE GENOMIC DNA]</scope>
    <source>
        <strain evidence="4 5">DSM 6191</strain>
    </source>
</reference>
<dbReference type="RefSeq" id="WP_139259390.1">
    <property type="nucleotide sequence ID" value="NZ_FQXU01000017.1"/>
</dbReference>
<dbReference type="PANTHER" id="PTHR43736:SF1">
    <property type="entry name" value="DIHYDRONEOPTERIN TRIPHOSPHATE DIPHOSPHATASE"/>
    <property type="match status" value="1"/>
</dbReference>
<dbReference type="SUPFAM" id="SSF55811">
    <property type="entry name" value="Nudix"/>
    <property type="match status" value="1"/>
</dbReference>
<dbReference type="CDD" id="cd04665">
    <property type="entry name" value="NUDIX_RppH"/>
    <property type="match status" value="1"/>
</dbReference>
<evidence type="ECO:0000256" key="2">
    <source>
        <dbReference type="ARBA" id="ARBA00022801"/>
    </source>
</evidence>
<dbReference type="InterPro" id="IPR000086">
    <property type="entry name" value="NUDIX_hydrolase_dom"/>
</dbReference>
<dbReference type="PROSITE" id="PS00893">
    <property type="entry name" value="NUDIX_BOX"/>
    <property type="match status" value="1"/>
</dbReference>
<dbReference type="Gene3D" id="3.90.79.10">
    <property type="entry name" value="Nucleoside Triphosphate Pyrophosphohydrolase"/>
    <property type="match status" value="1"/>
</dbReference>
<gene>
    <name evidence="4" type="ORF">SAMN02745941_04094</name>
</gene>
<comment type="similarity">
    <text evidence="1">Belongs to the Nudix hydrolase family.</text>
</comment>
<name>A0A1M6CQJ0_9CLOT</name>
<dbReference type="PANTHER" id="PTHR43736">
    <property type="entry name" value="ADP-RIBOSE PYROPHOSPHATASE"/>
    <property type="match status" value="1"/>
</dbReference>
<dbReference type="InterPro" id="IPR014078">
    <property type="entry name" value="Nudix_YtkD"/>
</dbReference>
<dbReference type="EMBL" id="FQXU01000017">
    <property type="protein sequence ID" value="SHI63282.1"/>
    <property type="molecule type" value="Genomic_DNA"/>
</dbReference>
<dbReference type="PROSITE" id="PS51462">
    <property type="entry name" value="NUDIX"/>
    <property type="match status" value="1"/>
</dbReference>
<evidence type="ECO:0000313" key="4">
    <source>
        <dbReference type="EMBL" id="SHI63282.1"/>
    </source>
</evidence>
<dbReference type="GO" id="GO:0016787">
    <property type="term" value="F:hydrolase activity"/>
    <property type="evidence" value="ECO:0007669"/>
    <property type="project" value="UniProtKB-KW"/>
</dbReference>
<evidence type="ECO:0000313" key="5">
    <source>
        <dbReference type="Proteomes" id="UP000184241"/>
    </source>
</evidence>
<protein>
    <submittedName>
        <fullName evidence="4">8-oxo-dGTP diphosphatase</fullName>
    </submittedName>
</protein>
<evidence type="ECO:0000256" key="1">
    <source>
        <dbReference type="ARBA" id="ARBA00005582"/>
    </source>
</evidence>
<dbReference type="InterPro" id="IPR020084">
    <property type="entry name" value="NUDIX_hydrolase_CS"/>
</dbReference>
<evidence type="ECO:0000259" key="3">
    <source>
        <dbReference type="PROSITE" id="PS51462"/>
    </source>
</evidence>
<proteinExistence type="inferred from homology"/>
<feature type="domain" description="Nudix hydrolase" evidence="3">
    <location>
        <begin position="14"/>
        <end position="138"/>
    </location>
</feature>